<dbReference type="PANTHER" id="PTHR31881:SF6">
    <property type="entry name" value="OS09G0494600 PROTEIN"/>
    <property type="match status" value="1"/>
</dbReference>
<dbReference type="AlphaFoldDB" id="A0A1I3MGY9"/>
<feature type="transmembrane region" description="Helical" evidence="1">
    <location>
        <begin position="121"/>
        <end position="141"/>
    </location>
</feature>
<gene>
    <name evidence="2" type="ORF">SAMN05216258_111108</name>
</gene>
<feature type="transmembrane region" description="Helical" evidence="1">
    <location>
        <begin position="12"/>
        <end position="34"/>
    </location>
</feature>
<dbReference type="InterPro" id="IPR006747">
    <property type="entry name" value="DUF599"/>
</dbReference>
<feature type="transmembrane region" description="Helical" evidence="1">
    <location>
        <begin position="80"/>
        <end position="100"/>
    </location>
</feature>
<name>A0A1I3MGY9_9RHOB</name>
<dbReference type="Pfam" id="PF04654">
    <property type="entry name" value="DUF599"/>
    <property type="match status" value="1"/>
</dbReference>
<reference evidence="2 3" key="1">
    <citation type="submission" date="2016-10" db="EMBL/GenBank/DDBJ databases">
        <authorList>
            <person name="de Groot N.N."/>
        </authorList>
    </citation>
    <scope>NUCLEOTIDE SEQUENCE [LARGE SCALE GENOMIC DNA]</scope>
    <source>
        <strain evidence="2 3">CGMCC 1.11030</strain>
    </source>
</reference>
<dbReference type="Proteomes" id="UP000199377">
    <property type="component" value="Unassembled WGS sequence"/>
</dbReference>
<accession>A0A1I3MGY9</accession>
<feature type="transmembrane region" description="Helical" evidence="1">
    <location>
        <begin position="191"/>
        <end position="218"/>
    </location>
</feature>
<dbReference type="EMBL" id="FOQH01000011">
    <property type="protein sequence ID" value="SFI96404.1"/>
    <property type="molecule type" value="Genomic_DNA"/>
</dbReference>
<dbReference type="PANTHER" id="PTHR31881">
    <property type="match status" value="1"/>
</dbReference>
<keyword evidence="1" id="KW-1133">Transmembrane helix</keyword>
<proteinExistence type="predicted"/>
<evidence type="ECO:0000313" key="2">
    <source>
        <dbReference type="EMBL" id="SFI96404.1"/>
    </source>
</evidence>
<keyword evidence="3" id="KW-1185">Reference proteome</keyword>
<sequence length="241" mass="26280">METTLALMPRFFGWADISAVVLFLVAWNGMTWLVENPPASRPSVHKIMAAHRLTWMQAMLHREPRIMDASLLNALRSGCAFFASGCMIAIGGVVALLGQADRLATVAHDLRLDTAMSRAGWEAKLLVLALVLVSAFMKFVWAHRLFGYCAVLMGAIGSDPADPRNLALARKAAAININAARNFNRGMRTTYFSLALLTWLLGAIPLALATLATVLSLYRREFRSASRDALLAEDEPPVPGS</sequence>
<keyword evidence="1" id="KW-0812">Transmembrane</keyword>
<evidence type="ECO:0000256" key="1">
    <source>
        <dbReference type="SAM" id="Phobius"/>
    </source>
</evidence>
<protein>
    <submittedName>
        <fullName evidence="2">Uncharacterized membrane protein</fullName>
    </submittedName>
</protein>
<organism evidence="2 3">
    <name type="scientific">Albimonas pacifica</name>
    <dbReference type="NCBI Taxonomy" id="1114924"/>
    <lineage>
        <taxon>Bacteria</taxon>
        <taxon>Pseudomonadati</taxon>
        <taxon>Pseudomonadota</taxon>
        <taxon>Alphaproteobacteria</taxon>
        <taxon>Rhodobacterales</taxon>
        <taxon>Paracoccaceae</taxon>
        <taxon>Albimonas</taxon>
    </lineage>
</organism>
<keyword evidence="1" id="KW-0472">Membrane</keyword>
<evidence type="ECO:0000313" key="3">
    <source>
        <dbReference type="Proteomes" id="UP000199377"/>
    </source>
</evidence>
<dbReference type="RefSeq" id="WP_245779248.1">
    <property type="nucleotide sequence ID" value="NZ_FOQH01000011.1"/>
</dbReference>